<sequence>MDAVTFKCLTNLKDFATAFPDQADLVARLEKLRAPIIGPEDPRIRVICHSECWINNIMFKHAGDEPIDARLVDWQSSMYLPPSSDLALLFVCNTGWDVFHNHRDDILAHYHHKLQEILGPNESLGLQSYTLDQLEADFKADCRYGVFQRFLHLPVLPLDSGLKILRKMASTIDIAIPQSSEDIAPSWVQRVLQKNLPGLTITDVSVKGNISEGEGFLSDVIAFDAVGTWNGTSQRYSLVAKLTNFAKPWTVMEQWSNDFQIKAETTEVKFYIKGGFPSSYR</sequence>
<dbReference type="PANTHER" id="PTHR11012:SF30">
    <property type="entry name" value="PROTEIN KINASE-LIKE DOMAIN-CONTAINING"/>
    <property type="match status" value="1"/>
</dbReference>
<dbReference type="EMBL" id="GG666640">
    <property type="protein sequence ID" value="EEN46794.1"/>
    <property type="molecule type" value="Genomic_DNA"/>
</dbReference>
<dbReference type="InterPro" id="IPR004119">
    <property type="entry name" value="EcKL"/>
</dbReference>
<accession>C3ZLB2</accession>
<dbReference type="SUPFAM" id="SSF56112">
    <property type="entry name" value="Protein kinase-like (PK-like)"/>
    <property type="match status" value="1"/>
</dbReference>
<evidence type="ECO:0000259" key="1">
    <source>
        <dbReference type="SMART" id="SM00587"/>
    </source>
</evidence>
<dbReference type="Pfam" id="PF02958">
    <property type="entry name" value="EcKL"/>
    <property type="match status" value="1"/>
</dbReference>
<dbReference type="AlphaFoldDB" id="C3ZLB2"/>
<proteinExistence type="predicted"/>
<gene>
    <name evidence="2" type="ORF">BRAFLDRAFT_78198</name>
</gene>
<feature type="domain" description="CHK kinase-like" evidence="1">
    <location>
        <begin position="2"/>
        <end position="120"/>
    </location>
</feature>
<dbReference type="PANTHER" id="PTHR11012">
    <property type="entry name" value="PROTEIN KINASE-LIKE DOMAIN-CONTAINING"/>
    <property type="match status" value="1"/>
</dbReference>
<dbReference type="InParanoid" id="C3ZLB2"/>
<dbReference type="InterPro" id="IPR011009">
    <property type="entry name" value="Kinase-like_dom_sf"/>
</dbReference>
<evidence type="ECO:0000313" key="2">
    <source>
        <dbReference type="EMBL" id="EEN46794.1"/>
    </source>
</evidence>
<dbReference type="SMART" id="SM00587">
    <property type="entry name" value="CHK"/>
    <property type="match status" value="1"/>
</dbReference>
<reference evidence="2" key="1">
    <citation type="journal article" date="2008" name="Nature">
        <title>The amphioxus genome and the evolution of the chordate karyotype.</title>
        <authorList>
            <consortium name="US DOE Joint Genome Institute (JGI-PGF)"/>
            <person name="Putnam N.H."/>
            <person name="Butts T."/>
            <person name="Ferrier D.E.K."/>
            <person name="Furlong R.F."/>
            <person name="Hellsten U."/>
            <person name="Kawashima T."/>
            <person name="Robinson-Rechavi M."/>
            <person name="Shoguchi E."/>
            <person name="Terry A."/>
            <person name="Yu J.-K."/>
            <person name="Benito-Gutierrez E.L."/>
            <person name="Dubchak I."/>
            <person name="Garcia-Fernandez J."/>
            <person name="Gibson-Brown J.J."/>
            <person name="Grigoriev I.V."/>
            <person name="Horton A.C."/>
            <person name="de Jong P.J."/>
            <person name="Jurka J."/>
            <person name="Kapitonov V.V."/>
            <person name="Kohara Y."/>
            <person name="Kuroki Y."/>
            <person name="Lindquist E."/>
            <person name="Lucas S."/>
            <person name="Osoegawa K."/>
            <person name="Pennacchio L.A."/>
            <person name="Salamov A.A."/>
            <person name="Satou Y."/>
            <person name="Sauka-Spengler T."/>
            <person name="Schmutz J."/>
            <person name="Shin-I T."/>
            <person name="Toyoda A."/>
            <person name="Bronner-Fraser M."/>
            <person name="Fujiyama A."/>
            <person name="Holland L.Z."/>
            <person name="Holland P.W.H."/>
            <person name="Satoh N."/>
            <person name="Rokhsar D.S."/>
        </authorList>
    </citation>
    <scope>NUCLEOTIDE SEQUENCE [LARGE SCALE GENOMIC DNA]</scope>
    <source>
        <strain evidence="2">S238N-H82</strain>
        <tissue evidence="2">Testes</tissue>
    </source>
</reference>
<name>C3ZLB2_BRAFL</name>
<organism>
    <name type="scientific">Branchiostoma floridae</name>
    <name type="common">Florida lancelet</name>
    <name type="synonym">Amphioxus</name>
    <dbReference type="NCBI Taxonomy" id="7739"/>
    <lineage>
        <taxon>Eukaryota</taxon>
        <taxon>Metazoa</taxon>
        <taxon>Chordata</taxon>
        <taxon>Cephalochordata</taxon>
        <taxon>Leptocardii</taxon>
        <taxon>Amphioxiformes</taxon>
        <taxon>Branchiostomatidae</taxon>
        <taxon>Branchiostoma</taxon>
    </lineage>
</organism>
<dbReference type="Gene3D" id="3.90.1200.10">
    <property type="match status" value="1"/>
</dbReference>
<dbReference type="InterPro" id="IPR015897">
    <property type="entry name" value="CHK_kinase-like"/>
</dbReference>
<protein>
    <recommendedName>
        <fullName evidence="1">CHK kinase-like domain-containing protein</fullName>
    </recommendedName>
</protein>